<keyword evidence="5 6" id="KW-0472">Membrane</keyword>
<accession>A0A7R9LRH8</accession>
<comment type="similarity">
    <text evidence="2">Belongs to the TAPT1 family.</text>
</comment>
<gene>
    <name evidence="7" type="ORF">OSB1V03_LOCUS21024</name>
</gene>
<feature type="transmembrane region" description="Helical" evidence="6">
    <location>
        <begin position="12"/>
        <end position="32"/>
    </location>
</feature>
<dbReference type="OrthoDB" id="29023at2759"/>
<dbReference type="PANTHER" id="PTHR13317:SF4">
    <property type="entry name" value="TRANSMEMBRANE ANTERIOR POSTERIOR TRANSFORMATION PROTEIN 1 HOMOLOG"/>
    <property type="match status" value="1"/>
</dbReference>
<evidence type="ECO:0000313" key="8">
    <source>
        <dbReference type="Proteomes" id="UP000759131"/>
    </source>
</evidence>
<dbReference type="EMBL" id="OC891728">
    <property type="protein sequence ID" value="CAD7646533.1"/>
    <property type="molecule type" value="Genomic_DNA"/>
</dbReference>
<dbReference type="Pfam" id="PF05346">
    <property type="entry name" value="DUF747"/>
    <property type="match status" value="1"/>
</dbReference>
<proteinExistence type="inferred from homology"/>
<reference evidence="7" key="1">
    <citation type="submission" date="2020-11" db="EMBL/GenBank/DDBJ databases">
        <authorList>
            <person name="Tran Van P."/>
        </authorList>
    </citation>
    <scope>NUCLEOTIDE SEQUENCE</scope>
</reference>
<keyword evidence="4 6" id="KW-1133">Transmembrane helix</keyword>
<organism evidence="7">
    <name type="scientific">Medioppia subpectinata</name>
    <dbReference type="NCBI Taxonomy" id="1979941"/>
    <lineage>
        <taxon>Eukaryota</taxon>
        <taxon>Metazoa</taxon>
        <taxon>Ecdysozoa</taxon>
        <taxon>Arthropoda</taxon>
        <taxon>Chelicerata</taxon>
        <taxon>Arachnida</taxon>
        <taxon>Acari</taxon>
        <taxon>Acariformes</taxon>
        <taxon>Sarcoptiformes</taxon>
        <taxon>Oribatida</taxon>
        <taxon>Brachypylina</taxon>
        <taxon>Oppioidea</taxon>
        <taxon>Oppiidae</taxon>
        <taxon>Medioppia</taxon>
    </lineage>
</organism>
<evidence type="ECO:0000313" key="7">
    <source>
        <dbReference type="EMBL" id="CAD7646533.1"/>
    </source>
</evidence>
<feature type="non-terminal residue" evidence="7">
    <location>
        <position position="105"/>
    </location>
</feature>
<evidence type="ECO:0000256" key="2">
    <source>
        <dbReference type="ARBA" id="ARBA00008803"/>
    </source>
</evidence>
<evidence type="ECO:0000256" key="5">
    <source>
        <dbReference type="ARBA" id="ARBA00023136"/>
    </source>
</evidence>
<keyword evidence="3 6" id="KW-0812">Transmembrane</keyword>
<dbReference type="PANTHER" id="PTHR13317">
    <property type="entry name" value="TRANSMEMBRANE ANTERIOR POSTERIOR TRANSFORMATION PROTEIN 1 HOMOLOG"/>
    <property type="match status" value="1"/>
</dbReference>
<dbReference type="GO" id="GO:0036064">
    <property type="term" value="C:ciliary basal body"/>
    <property type="evidence" value="ECO:0007669"/>
    <property type="project" value="TreeGrafter"/>
</dbReference>
<dbReference type="EMBL" id="CAJPIZ010037153">
    <property type="protein sequence ID" value="CAG2121078.1"/>
    <property type="molecule type" value="Genomic_DNA"/>
</dbReference>
<keyword evidence="8" id="KW-1185">Reference proteome</keyword>
<comment type="subcellular location">
    <subcellularLocation>
        <location evidence="1">Membrane</location>
        <topology evidence="1">Multi-pass membrane protein</topology>
    </subcellularLocation>
</comment>
<protein>
    <submittedName>
        <fullName evidence="7">Uncharacterized protein</fullName>
    </submittedName>
</protein>
<dbReference type="AlphaFoldDB" id="A0A7R9LRH8"/>
<dbReference type="GO" id="GO:0045724">
    <property type="term" value="P:positive regulation of cilium assembly"/>
    <property type="evidence" value="ECO:0007669"/>
    <property type="project" value="TreeGrafter"/>
</dbReference>
<dbReference type="Proteomes" id="UP000759131">
    <property type="component" value="Unassembled WGS sequence"/>
</dbReference>
<name>A0A7R9LRH8_9ACAR</name>
<evidence type="ECO:0000256" key="6">
    <source>
        <dbReference type="SAM" id="Phobius"/>
    </source>
</evidence>
<feature type="transmembrane region" description="Helical" evidence="6">
    <location>
        <begin position="65"/>
        <end position="86"/>
    </location>
</feature>
<sequence length="105" mass="12062">FLCYGFFQCVDAFLFVFTLLPIRFALSVWFLISSLISGQSWQMSGSLKPLEGLEPSEICDLMKGVIVLSAVFLMSYIDTSMLYHIIKSQSVIKLYIFFNMLEYCN</sequence>
<evidence type="ECO:0000256" key="4">
    <source>
        <dbReference type="ARBA" id="ARBA00022989"/>
    </source>
</evidence>
<dbReference type="GO" id="GO:0005789">
    <property type="term" value="C:endoplasmic reticulum membrane"/>
    <property type="evidence" value="ECO:0007669"/>
    <property type="project" value="TreeGrafter"/>
</dbReference>
<evidence type="ECO:0000256" key="3">
    <source>
        <dbReference type="ARBA" id="ARBA00022692"/>
    </source>
</evidence>
<evidence type="ECO:0000256" key="1">
    <source>
        <dbReference type="ARBA" id="ARBA00004141"/>
    </source>
</evidence>
<dbReference type="InterPro" id="IPR008010">
    <property type="entry name" value="Tatp1"/>
</dbReference>